<evidence type="ECO:0000256" key="12">
    <source>
        <dbReference type="PROSITE-ProRule" id="PRU00546"/>
    </source>
</evidence>
<evidence type="ECO:0000256" key="8">
    <source>
        <dbReference type="ARBA" id="ARBA00023186"/>
    </source>
</evidence>
<keyword evidence="16" id="KW-1185">Reference proteome</keyword>
<dbReference type="Pfam" id="PF00684">
    <property type="entry name" value="DnaJ_CXXCXGXG"/>
    <property type="match status" value="1"/>
</dbReference>
<protein>
    <recommendedName>
        <fullName evidence="10 11">Chaperone protein DnaJ</fullName>
    </recommendedName>
</protein>
<dbReference type="PROSITE" id="PS50076">
    <property type="entry name" value="DNAJ_2"/>
    <property type="match status" value="1"/>
</dbReference>
<keyword evidence="6 11" id="KW-0862">Zinc</keyword>
<keyword evidence="7 11" id="KW-0346">Stress response</keyword>
<name>C7M1W9_ACIFD</name>
<dbReference type="InterPro" id="IPR001623">
    <property type="entry name" value="DnaJ_domain"/>
</dbReference>
<keyword evidence="8 11" id="KW-0143">Chaperone</keyword>
<dbReference type="FunFam" id="2.10.230.10:FF:000002">
    <property type="entry name" value="Molecular chaperone DnaJ"/>
    <property type="match status" value="1"/>
</dbReference>
<dbReference type="GO" id="GO:0009408">
    <property type="term" value="P:response to heat"/>
    <property type="evidence" value="ECO:0007669"/>
    <property type="project" value="InterPro"/>
</dbReference>
<feature type="domain" description="J" evidence="13">
    <location>
        <begin position="11"/>
        <end position="73"/>
    </location>
</feature>
<feature type="binding site" evidence="11">
    <location>
        <position position="151"/>
    </location>
    <ligand>
        <name>Zn(2+)</name>
        <dbReference type="ChEBI" id="CHEBI:29105"/>
        <label>1</label>
    </ligand>
</feature>
<feature type="domain" description="CR-type" evidence="14">
    <location>
        <begin position="138"/>
        <end position="216"/>
    </location>
</feature>
<dbReference type="KEGG" id="afo:Afer_1962"/>
<keyword evidence="5 11" id="KW-0863">Zinc-finger</keyword>
<dbReference type="GO" id="GO:0005737">
    <property type="term" value="C:cytoplasm"/>
    <property type="evidence" value="ECO:0007669"/>
    <property type="project" value="UniProtKB-SubCell"/>
</dbReference>
<dbReference type="OrthoDB" id="9779889at2"/>
<feature type="binding site" evidence="11">
    <location>
        <position position="193"/>
    </location>
    <ligand>
        <name>Zn(2+)</name>
        <dbReference type="ChEBI" id="CHEBI:29105"/>
        <label>2</label>
    </ligand>
</feature>
<dbReference type="GO" id="GO:0008270">
    <property type="term" value="F:zinc ion binding"/>
    <property type="evidence" value="ECO:0007669"/>
    <property type="project" value="UniProtKB-UniRule"/>
</dbReference>
<keyword evidence="2 11" id="KW-0235">DNA replication</keyword>
<dbReference type="PROSITE" id="PS51188">
    <property type="entry name" value="ZF_CR"/>
    <property type="match status" value="1"/>
</dbReference>
<feature type="binding site" evidence="11">
    <location>
        <position position="171"/>
    </location>
    <ligand>
        <name>Zn(2+)</name>
        <dbReference type="ChEBI" id="CHEBI:29105"/>
        <label>2</label>
    </ligand>
</feature>
<evidence type="ECO:0000256" key="4">
    <source>
        <dbReference type="ARBA" id="ARBA00022737"/>
    </source>
</evidence>
<feature type="repeat" description="CXXCXGXG motif" evidence="11">
    <location>
        <begin position="190"/>
        <end position="197"/>
    </location>
</feature>
<evidence type="ECO:0000256" key="1">
    <source>
        <dbReference type="ARBA" id="ARBA00022490"/>
    </source>
</evidence>
<dbReference type="GO" id="GO:0051082">
    <property type="term" value="F:unfolded protein binding"/>
    <property type="evidence" value="ECO:0007669"/>
    <property type="project" value="UniProtKB-UniRule"/>
</dbReference>
<comment type="domain">
    <text evidence="11">The J domain is necessary and sufficient to stimulate DnaK ATPase activity. Zinc center 1 plays an important role in the autonomous, DnaK-independent chaperone activity of DnaJ. Zinc center 2 is essential for interaction with DnaK and for DnaJ activity.</text>
</comment>
<evidence type="ECO:0000256" key="9">
    <source>
        <dbReference type="ARBA" id="ARBA00061004"/>
    </source>
</evidence>
<reference evidence="15 16" key="1">
    <citation type="journal article" date="2009" name="Stand. Genomic Sci.">
        <title>Complete genome sequence of Acidimicrobium ferrooxidans type strain (ICP).</title>
        <authorList>
            <person name="Clum A."/>
            <person name="Nolan M."/>
            <person name="Lang E."/>
            <person name="Glavina Del Rio T."/>
            <person name="Tice H."/>
            <person name="Copeland A."/>
            <person name="Cheng J.F."/>
            <person name="Lucas S."/>
            <person name="Chen F."/>
            <person name="Bruce D."/>
            <person name="Goodwin L."/>
            <person name="Pitluck S."/>
            <person name="Ivanova N."/>
            <person name="Mavrommatis K."/>
            <person name="Mikhailova N."/>
            <person name="Pati A."/>
            <person name="Chen A."/>
            <person name="Palaniappan K."/>
            <person name="Goker M."/>
            <person name="Spring S."/>
            <person name="Land M."/>
            <person name="Hauser L."/>
            <person name="Chang Y.J."/>
            <person name="Jeffries C.C."/>
            <person name="Chain P."/>
            <person name="Bristow J."/>
            <person name="Eisen J.A."/>
            <person name="Markowitz V."/>
            <person name="Hugenholtz P."/>
            <person name="Kyrpides N.C."/>
            <person name="Klenk H.P."/>
            <person name="Lapidus A."/>
        </authorList>
    </citation>
    <scope>NUCLEOTIDE SEQUENCE [LARGE SCALE GENOMIC DNA]</scope>
    <source>
        <strain evidence="16">DSM 10331 / JCM 15462 / NBRC 103882 / ICP</strain>
    </source>
</reference>
<dbReference type="Gene3D" id="1.10.287.110">
    <property type="entry name" value="DnaJ domain"/>
    <property type="match status" value="1"/>
</dbReference>
<evidence type="ECO:0000256" key="7">
    <source>
        <dbReference type="ARBA" id="ARBA00023016"/>
    </source>
</evidence>
<dbReference type="InterPro" id="IPR012724">
    <property type="entry name" value="DnaJ"/>
</dbReference>
<evidence type="ECO:0000313" key="16">
    <source>
        <dbReference type="Proteomes" id="UP000000771"/>
    </source>
</evidence>
<dbReference type="Gene3D" id="2.10.230.10">
    <property type="entry name" value="Heat shock protein DnaJ, cysteine-rich domain"/>
    <property type="match status" value="1"/>
</dbReference>
<feature type="repeat" description="CXXCXGXG motif" evidence="11">
    <location>
        <begin position="151"/>
        <end position="158"/>
    </location>
</feature>
<evidence type="ECO:0000256" key="10">
    <source>
        <dbReference type="ARBA" id="ARBA00067609"/>
    </source>
</evidence>
<evidence type="ECO:0000256" key="2">
    <source>
        <dbReference type="ARBA" id="ARBA00022705"/>
    </source>
</evidence>
<feature type="repeat" description="CXXCXGXG motif" evidence="11">
    <location>
        <begin position="204"/>
        <end position="211"/>
    </location>
</feature>
<feature type="binding site" evidence="11">
    <location>
        <position position="204"/>
    </location>
    <ligand>
        <name>Zn(2+)</name>
        <dbReference type="ChEBI" id="CHEBI:29105"/>
        <label>1</label>
    </ligand>
</feature>
<dbReference type="SUPFAM" id="SSF57938">
    <property type="entry name" value="DnaJ/Hsp40 cysteine-rich domain"/>
    <property type="match status" value="1"/>
</dbReference>
<organism evidence="15 16">
    <name type="scientific">Acidimicrobium ferrooxidans (strain DSM 10331 / JCM 15462 / NBRC 103882 / ICP)</name>
    <dbReference type="NCBI Taxonomy" id="525909"/>
    <lineage>
        <taxon>Bacteria</taxon>
        <taxon>Bacillati</taxon>
        <taxon>Actinomycetota</taxon>
        <taxon>Acidimicrobiia</taxon>
        <taxon>Acidimicrobiales</taxon>
        <taxon>Acidimicrobiaceae</taxon>
        <taxon>Acidimicrobium</taxon>
    </lineage>
</organism>
<dbReference type="SUPFAM" id="SSF46565">
    <property type="entry name" value="Chaperone J-domain"/>
    <property type="match status" value="1"/>
</dbReference>
<dbReference type="CDD" id="cd10747">
    <property type="entry name" value="DnaJ_C"/>
    <property type="match status" value="1"/>
</dbReference>
<keyword evidence="4 11" id="KW-0677">Repeat</keyword>
<dbReference type="InterPro" id="IPR036410">
    <property type="entry name" value="HSP_DnaJ_Cys-rich_dom_sf"/>
</dbReference>
<feature type="repeat" description="CXXCXGXG motif" evidence="11">
    <location>
        <begin position="168"/>
        <end position="175"/>
    </location>
</feature>
<dbReference type="AlphaFoldDB" id="C7M1W9"/>
<comment type="subcellular location">
    <subcellularLocation>
        <location evidence="11">Cytoplasm</location>
    </subcellularLocation>
</comment>
<dbReference type="GO" id="GO:0042026">
    <property type="term" value="P:protein refolding"/>
    <property type="evidence" value="ECO:0007669"/>
    <property type="project" value="TreeGrafter"/>
</dbReference>
<dbReference type="InterPro" id="IPR001305">
    <property type="entry name" value="HSP_DnaJ_Cys-rich_dom"/>
</dbReference>
<dbReference type="PRINTS" id="PR00625">
    <property type="entry name" value="JDOMAIN"/>
</dbReference>
<dbReference type="CDD" id="cd10719">
    <property type="entry name" value="DnaJ_zf"/>
    <property type="match status" value="1"/>
</dbReference>
<keyword evidence="3 11" id="KW-0479">Metal-binding</keyword>
<feature type="binding site" evidence="11">
    <location>
        <position position="207"/>
    </location>
    <ligand>
        <name>Zn(2+)</name>
        <dbReference type="ChEBI" id="CHEBI:29105"/>
        <label>1</label>
    </ligand>
</feature>
<dbReference type="GO" id="GO:0005524">
    <property type="term" value="F:ATP binding"/>
    <property type="evidence" value="ECO:0007669"/>
    <property type="project" value="InterPro"/>
</dbReference>
<dbReference type="PANTHER" id="PTHR43096">
    <property type="entry name" value="DNAJ HOMOLOG 1, MITOCHONDRIAL-RELATED"/>
    <property type="match status" value="1"/>
</dbReference>
<evidence type="ECO:0000313" key="15">
    <source>
        <dbReference type="EMBL" id="ACU54866.1"/>
    </source>
</evidence>
<dbReference type="SMART" id="SM00271">
    <property type="entry name" value="DnaJ"/>
    <property type="match status" value="1"/>
</dbReference>
<sequence>MAPAREWFEKDYYKILGVPETASEKDIQRAYRKLARQYHPDANPGHEERFKEVSAAYDVLGDPAKRKEYDEVRRLGPLGSMGAPTGNGTRGAGTFHAEDLGDLIGSLFNRGRREASGPRRGADQEAEVTISFEDAARGAEVQIPVTGEAACSVCKGTGAAPGTVPKTCARCNGTGTVSDNQGFFSFSQPCPACHGRGLIIEQPCPSCHGTGTEHRTRIVKARIPAGVEPDSTIRLRGRGAPGRNGAPAGDLFVRVHVLPHPMFGRRGADLTLRRTISFADAALGTVLTVPTLDGTVSVKVPPGTSAGTVLRVRGKGLPNPKRKGARGDLLVTIDIDVPDKLDAKQRRYLEDFARVFPHDAA</sequence>
<dbReference type="FunFam" id="2.60.260.20:FF:000005">
    <property type="entry name" value="Chaperone protein dnaJ 1, mitochondrial"/>
    <property type="match status" value="1"/>
</dbReference>
<dbReference type="PROSITE" id="PS00636">
    <property type="entry name" value="DNAJ_1"/>
    <property type="match status" value="1"/>
</dbReference>
<feature type="binding site" evidence="11">
    <location>
        <position position="190"/>
    </location>
    <ligand>
        <name>Zn(2+)</name>
        <dbReference type="ChEBI" id="CHEBI:29105"/>
        <label>2</label>
    </ligand>
</feature>
<dbReference type="HAMAP" id="MF_01152">
    <property type="entry name" value="DnaJ"/>
    <property type="match status" value="1"/>
</dbReference>
<dbReference type="SUPFAM" id="SSF49493">
    <property type="entry name" value="HSP40/DnaJ peptide-binding domain"/>
    <property type="match status" value="2"/>
</dbReference>
<comment type="subunit">
    <text evidence="11">Homodimer.</text>
</comment>
<dbReference type="InterPro" id="IPR018253">
    <property type="entry name" value="DnaJ_domain_CS"/>
</dbReference>
<dbReference type="NCBIfam" id="TIGR02349">
    <property type="entry name" value="DnaJ_bact"/>
    <property type="match status" value="1"/>
</dbReference>
<dbReference type="InterPro" id="IPR008971">
    <property type="entry name" value="HSP40/DnaJ_pept-bd"/>
</dbReference>
<comment type="cofactor">
    <cofactor evidence="11">
        <name>Zn(2+)</name>
        <dbReference type="ChEBI" id="CHEBI:29105"/>
    </cofactor>
    <text evidence="11">Binds 2 Zn(2+) ions per monomer.</text>
</comment>
<dbReference type="EMBL" id="CP001631">
    <property type="protein sequence ID" value="ACU54866.1"/>
    <property type="molecule type" value="Genomic_DNA"/>
</dbReference>
<dbReference type="RefSeq" id="WP_015799342.1">
    <property type="nucleotide sequence ID" value="NC_013124.1"/>
</dbReference>
<dbReference type="Proteomes" id="UP000000771">
    <property type="component" value="Chromosome"/>
</dbReference>
<evidence type="ECO:0000259" key="14">
    <source>
        <dbReference type="PROSITE" id="PS51188"/>
    </source>
</evidence>
<dbReference type="STRING" id="525909.Afer_1962"/>
<dbReference type="NCBIfam" id="NF008035">
    <property type="entry name" value="PRK10767.1"/>
    <property type="match status" value="1"/>
</dbReference>
<evidence type="ECO:0000256" key="6">
    <source>
        <dbReference type="ARBA" id="ARBA00022833"/>
    </source>
</evidence>
<dbReference type="InterPro" id="IPR036869">
    <property type="entry name" value="J_dom_sf"/>
</dbReference>
<dbReference type="Pfam" id="PF00226">
    <property type="entry name" value="DnaJ"/>
    <property type="match status" value="1"/>
</dbReference>
<dbReference type="Pfam" id="PF01556">
    <property type="entry name" value="DnaJ_C"/>
    <property type="match status" value="1"/>
</dbReference>
<comment type="function">
    <text evidence="11">Participates actively in the response to hyperosmotic and heat shock by preventing the aggregation of stress-denatured proteins and by disaggregating proteins, also in an autonomous, DnaK-independent fashion. Unfolded proteins bind initially to DnaJ; upon interaction with the DnaJ-bound protein, DnaK hydrolyzes its bound ATP, resulting in the formation of a stable complex. GrpE releases ADP from DnaK; ATP binding to DnaK triggers the release of the substrate protein, thus completing the reaction cycle. Several rounds of ATP-dependent interactions between DnaJ, DnaK and GrpE are required for fully efficient folding. Also involved, together with DnaK and GrpE, in the DNA replication of plasmids through activation of initiation proteins.</text>
</comment>
<evidence type="ECO:0000256" key="5">
    <source>
        <dbReference type="ARBA" id="ARBA00022771"/>
    </source>
</evidence>
<evidence type="ECO:0000256" key="11">
    <source>
        <dbReference type="HAMAP-Rule" id="MF_01152"/>
    </source>
</evidence>
<feature type="binding site" evidence="11">
    <location>
        <position position="154"/>
    </location>
    <ligand>
        <name>Zn(2+)</name>
        <dbReference type="ChEBI" id="CHEBI:29105"/>
        <label>1</label>
    </ligand>
</feature>
<dbReference type="Gene3D" id="2.60.260.20">
    <property type="entry name" value="Urease metallochaperone UreE, N-terminal domain"/>
    <property type="match status" value="2"/>
</dbReference>
<dbReference type="GO" id="GO:0006260">
    <property type="term" value="P:DNA replication"/>
    <property type="evidence" value="ECO:0007669"/>
    <property type="project" value="UniProtKB-KW"/>
</dbReference>
<dbReference type="CDD" id="cd06257">
    <property type="entry name" value="DnaJ"/>
    <property type="match status" value="1"/>
</dbReference>
<feature type="zinc finger region" description="CR-type" evidence="12">
    <location>
        <begin position="138"/>
        <end position="216"/>
    </location>
</feature>
<dbReference type="GO" id="GO:0031072">
    <property type="term" value="F:heat shock protein binding"/>
    <property type="evidence" value="ECO:0007669"/>
    <property type="project" value="InterPro"/>
</dbReference>
<gene>
    <name evidence="11" type="primary">dnaJ</name>
    <name evidence="15" type="ordered locus">Afer_1962</name>
</gene>
<feature type="binding site" evidence="11">
    <location>
        <position position="168"/>
    </location>
    <ligand>
        <name>Zn(2+)</name>
        <dbReference type="ChEBI" id="CHEBI:29105"/>
        <label>2</label>
    </ligand>
</feature>
<keyword evidence="1 11" id="KW-0963">Cytoplasm</keyword>
<dbReference type="PANTHER" id="PTHR43096:SF54">
    <property type="entry name" value="CHAPERONE PROTEIN DNAJ 1"/>
    <property type="match status" value="1"/>
</dbReference>
<evidence type="ECO:0000256" key="3">
    <source>
        <dbReference type="ARBA" id="ARBA00022723"/>
    </source>
</evidence>
<accession>C7M1W9</accession>
<evidence type="ECO:0000259" key="13">
    <source>
        <dbReference type="PROSITE" id="PS50076"/>
    </source>
</evidence>
<dbReference type="eggNOG" id="COG0484">
    <property type="taxonomic scope" value="Bacteria"/>
</dbReference>
<comment type="similarity">
    <text evidence="9 11">Belongs to the DnaJ family.</text>
</comment>
<proteinExistence type="inferred from homology"/>
<dbReference type="HOGENOM" id="CLU_017633_0_6_11"/>
<dbReference type="InterPro" id="IPR002939">
    <property type="entry name" value="DnaJ_C"/>
</dbReference>